<accession>A0A507QT78</accession>
<dbReference type="GO" id="GO:0005102">
    <property type="term" value="F:signaling receptor binding"/>
    <property type="evidence" value="ECO:0007669"/>
    <property type="project" value="TreeGrafter"/>
</dbReference>
<dbReference type="Gene3D" id="1.10.10.10">
    <property type="entry name" value="Winged helix-like DNA-binding domain superfamily/Winged helix DNA-binding domain"/>
    <property type="match status" value="1"/>
</dbReference>
<proteinExistence type="inferred from homology"/>
<dbReference type="EMBL" id="VIFY01000067">
    <property type="protein sequence ID" value="TQB72236.1"/>
    <property type="molecule type" value="Genomic_DNA"/>
</dbReference>
<gene>
    <name evidence="11" type="ORF">MPDQ_006955</name>
</gene>
<dbReference type="Pfam" id="PF04695">
    <property type="entry name" value="Pex14_N"/>
    <property type="match status" value="1"/>
</dbReference>
<evidence type="ECO:0000256" key="6">
    <source>
        <dbReference type="ARBA" id="ARBA00046271"/>
    </source>
</evidence>
<dbReference type="GO" id="GO:0005778">
    <property type="term" value="C:peroxisomal membrane"/>
    <property type="evidence" value="ECO:0007669"/>
    <property type="project" value="UniProtKB-SubCell"/>
</dbReference>
<keyword evidence="7" id="KW-0472">Membrane</keyword>
<feature type="region of interest" description="Disordered" evidence="9">
    <location>
        <begin position="65"/>
        <end position="146"/>
    </location>
</feature>
<evidence type="ECO:0000256" key="1">
    <source>
        <dbReference type="ARBA" id="ARBA00005443"/>
    </source>
</evidence>
<evidence type="ECO:0000256" key="2">
    <source>
        <dbReference type="ARBA" id="ARBA00023010"/>
    </source>
</evidence>
<keyword evidence="12" id="KW-1185">Reference proteome</keyword>
<feature type="region of interest" description="Disordered" evidence="9">
    <location>
        <begin position="1"/>
        <end position="34"/>
    </location>
</feature>
<comment type="function">
    <text evidence="7">Component of the PEX13-PEX14 docking complex, a translocon channel that specifically mediates the import of peroxisomal cargo proteins bound to PEX5 receptor. The PEX13-PEX14 docking complex forms a large import pore which can be opened to a diameter of about 9 nm. Mechanistically, PEX5 receptor along with cargo proteins associates with the PEX14 subunit of the PEX13-PEX14 docking complex in the cytosol, leading to the insertion of the receptor into the organelle membrane with the concomitant translocation of the cargo into the peroxisome matrix.</text>
</comment>
<feature type="domain" description="Peroxisome membrane anchor protein Pex14p N-terminal" evidence="10">
    <location>
        <begin position="37"/>
        <end position="80"/>
    </location>
</feature>
<dbReference type="OrthoDB" id="441517at2759"/>
<keyword evidence="8" id="KW-0175">Coiled coil</keyword>
<feature type="compositionally biased region" description="Low complexity" evidence="9">
    <location>
        <begin position="123"/>
        <end position="142"/>
    </location>
</feature>
<evidence type="ECO:0000256" key="7">
    <source>
        <dbReference type="RuleBase" id="RU367032"/>
    </source>
</evidence>
<dbReference type="InterPro" id="IPR006785">
    <property type="entry name" value="Pex14_N"/>
</dbReference>
<dbReference type="Proteomes" id="UP000319663">
    <property type="component" value="Unassembled WGS sequence"/>
</dbReference>
<dbReference type="AlphaFoldDB" id="A0A507QT78"/>
<evidence type="ECO:0000256" key="8">
    <source>
        <dbReference type="SAM" id="Coils"/>
    </source>
</evidence>
<evidence type="ECO:0000256" key="3">
    <source>
        <dbReference type="ARBA" id="ARBA00023140"/>
    </source>
</evidence>
<feature type="region of interest" description="Disordered" evidence="9">
    <location>
        <begin position="232"/>
        <end position="295"/>
    </location>
</feature>
<comment type="subcellular location">
    <subcellularLocation>
        <location evidence="6 7">Peroxisome membrane</location>
    </subcellularLocation>
</comment>
<feature type="coiled-coil region" evidence="8">
    <location>
        <begin position="194"/>
        <end position="226"/>
    </location>
</feature>
<evidence type="ECO:0000256" key="9">
    <source>
        <dbReference type="SAM" id="MobiDB-lite"/>
    </source>
</evidence>
<dbReference type="GO" id="GO:1990429">
    <property type="term" value="C:peroxisomal importomer complex"/>
    <property type="evidence" value="ECO:0007669"/>
    <property type="project" value="TreeGrafter"/>
</dbReference>
<protein>
    <recommendedName>
        <fullName evidence="4 7">Peroxisomal membrane protein PEX14</fullName>
    </recommendedName>
    <alternativeName>
        <fullName evidence="5 7">Peroxin-14</fullName>
    </alternativeName>
</protein>
<keyword evidence="7" id="KW-0653">Protein transport</keyword>
<evidence type="ECO:0000259" key="10">
    <source>
        <dbReference type="Pfam" id="PF04695"/>
    </source>
</evidence>
<name>A0A507QT78_MONPU</name>
<dbReference type="InterPro" id="IPR036388">
    <property type="entry name" value="WH-like_DNA-bd_sf"/>
</dbReference>
<keyword evidence="2" id="KW-0811">Translocation</keyword>
<reference evidence="11 12" key="1">
    <citation type="submission" date="2019-06" db="EMBL/GenBank/DDBJ databases">
        <title>Wine fermentation using esterase from Monascus purpureus.</title>
        <authorList>
            <person name="Geng C."/>
            <person name="Zhang Y."/>
        </authorList>
    </citation>
    <scope>NUCLEOTIDE SEQUENCE [LARGE SCALE GENOMIC DNA]</scope>
    <source>
        <strain evidence="11">HQ1</strain>
    </source>
</reference>
<comment type="caution">
    <text evidence="11">The sequence shown here is derived from an EMBL/GenBank/DDBJ whole genome shotgun (WGS) entry which is preliminary data.</text>
</comment>
<keyword evidence="7" id="KW-0813">Transport</keyword>
<evidence type="ECO:0000256" key="4">
    <source>
        <dbReference type="ARBA" id="ARBA00029502"/>
    </source>
</evidence>
<dbReference type="GO" id="GO:0016560">
    <property type="term" value="P:protein import into peroxisome matrix, docking"/>
    <property type="evidence" value="ECO:0007669"/>
    <property type="project" value="UniProtKB-UniRule"/>
</dbReference>
<comment type="similarity">
    <text evidence="1 7">Belongs to the peroxin-14 family.</text>
</comment>
<sequence>MTDSGSKKASITQWQQKAAQPAPSPEENAAVPAAPQRAALLNQASKFLQDDSISKESTEHKVAFLKTKGLSDDEIQSVLGASTSTDTPATSTAATEDASQALSSSPTPSTDNNNGHQPDVAISSTSSPSPFPSSSSPSSQPSANRDIPPIITYPEFLFQPLKPPPLVSIRSVLYTIYSTAALGTGLYAASEYLVKAMLATLANARRELAESAHENLKTLNKKLEDNVSVIPPQLSLSSHHSKGDQEGEEEGGDSDSITSDPTELWHRDAATQTSPDALSSSSTENLANTPPSTIDPAEKVKAHVQKIEAINSCLQDFLKSEKLSDSHEDAARNRIADMRSYLDGLAYSAPSYGATTGYGVFTSPGIDSFGSSSVGLPKSEEDAISNFRSEIRGFKGAMLSARNFPSGGARRSGVGVSIGR</sequence>
<dbReference type="InterPro" id="IPR025655">
    <property type="entry name" value="PEX14"/>
</dbReference>
<dbReference type="PANTHER" id="PTHR23058">
    <property type="entry name" value="PEROXISOMAL MEMBRANE PROTEIN PEX14"/>
    <property type="match status" value="1"/>
</dbReference>
<feature type="compositionally biased region" description="Polar residues" evidence="9">
    <location>
        <begin position="1"/>
        <end position="18"/>
    </location>
</feature>
<feature type="compositionally biased region" description="Polar residues" evidence="9">
    <location>
        <begin position="270"/>
        <end position="292"/>
    </location>
</feature>
<evidence type="ECO:0000256" key="5">
    <source>
        <dbReference type="ARBA" id="ARBA00029691"/>
    </source>
</evidence>
<evidence type="ECO:0000313" key="12">
    <source>
        <dbReference type="Proteomes" id="UP000319663"/>
    </source>
</evidence>
<keyword evidence="3 7" id="KW-0576">Peroxisome</keyword>
<evidence type="ECO:0000313" key="11">
    <source>
        <dbReference type="EMBL" id="TQB72236.1"/>
    </source>
</evidence>
<dbReference type="STRING" id="5098.A0A507QT78"/>
<feature type="compositionally biased region" description="Low complexity" evidence="9">
    <location>
        <begin position="81"/>
        <end position="110"/>
    </location>
</feature>
<dbReference type="PANTHER" id="PTHR23058:SF5">
    <property type="entry name" value="PEROXISOMAL MEMBRANE PROTEIN PEX14"/>
    <property type="match status" value="1"/>
</dbReference>
<organism evidence="11 12">
    <name type="scientific">Monascus purpureus</name>
    <name type="common">Red mold</name>
    <name type="synonym">Monascus anka</name>
    <dbReference type="NCBI Taxonomy" id="5098"/>
    <lineage>
        <taxon>Eukaryota</taxon>
        <taxon>Fungi</taxon>
        <taxon>Dikarya</taxon>
        <taxon>Ascomycota</taxon>
        <taxon>Pezizomycotina</taxon>
        <taxon>Eurotiomycetes</taxon>
        <taxon>Eurotiomycetidae</taxon>
        <taxon>Eurotiales</taxon>
        <taxon>Aspergillaceae</taxon>
        <taxon>Monascus</taxon>
    </lineage>
</organism>